<evidence type="ECO:0000313" key="9">
    <source>
        <dbReference type="Proteomes" id="UP001288620"/>
    </source>
</evidence>
<evidence type="ECO:0000256" key="2">
    <source>
        <dbReference type="ARBA" id="ARBA00009006"/>
    </source>
</evidence>
<dbReference type="SUPFAM" id="SSF53933">
    <property type="entry name" value="Microbial ribonucleases"/>
    <property type="match status" value="1"/>
</dbReference>
<keyword evidence="5" id="KW-0540">Nuclease</keyword>
<evidence type="ECO:0000313" key="8">
    <source>
        <dbReference type="EMBL" id="MDZ7278479.1"/>
    </source>
</evidence>
<dbReference type="InterPro" id="IPR000026">
    <property type="entry name" value="N1-like"/>
</dbReference>
<keyword evidence="9" id="KW-1185">Reference proteome</keyword>
<dbReference type="Proteomes" id="UP001288620">
    <property type="component" value="Unassembled WGS sequence"/>
</dbReference>
<dbReference type="InterPro" id="IPR016191">
    <property type="entry name" value="Ribonuclease/ribotoxin"/>
</dbReference>
<evidence type="ECO:0000256" key="7">
    <source>
        <dbReference type="SAM" id="SignalP"/>
    </source>
</evidence>
<feature type="signal peptide" evidence="7">
    <location>
        <begin position="1"/>
        <end position="20"/>
    </location>
</feature>
<evidence type="ECO:0000256" key="4">
    <source>
        <dbReference type="ARBA" id="ARBA00022525"/>
    </source>
</evidence>
<comment type="similarity">
    <text evidence="2">Belongs to the ribonuclease N1/T1 family.</text>
</comment>
<name>A0ABU5LEV9_9GAMM</name>
<dbReference type="InterPro" id="IPR053753">
    <property type="entry name" value="RNase_N1/T1-like_sf"/>
</dbReference>
<evidence type="ECO:0000256" key="6">
    <source>
        <dbReference type="ARBA" id="ARBA00022801"/>
    </source>
</evidence>
<comment type="subcellular location">
    <subcellularLocation>
        <location evidence="1">Secreted</location>
    </subcellularLocation>
</comment>
<reference evidence="9" key="1">
    <citation type="submission" date="2023-07" db="EMBL/GenBank/DDBJ databases">
        <title>Structural and functional analysis of rice phyllospheric bacteria for their antimicrobial properties and defense elicitation against blast disease.</title>
        <authorList>
            <person name="Sahu K.P."/>
            <person name="Asharani P."/>
            <person name="Kumar M."/>
            <person name="Reddy B."/>
            <person name="Kumar A."/>
        </authorList>
    </citation>
    <scope>NUCLEOTIDE SEQUENCE [LARGE SCALE GENOMIC DNA]</scope>
    <source>
        <strain evidence="9">OsEp_Plm_30P10</strain>
    </source>
</reference>
<dbReference type="RefSeq" id="WP_322542453.1">
    <property type="nucleotide sequence ID" value="NZ_JAOBTT010000001.1"/>
</dbReference>
<comment type="caution">
    <text evidence="8">The sequence shown here is derived from an EMBL/GenBank/DDBJ whole genome shotgun (WGS) entry which is preliminary data.</text>
</comment>
<evidence type="ECO:0000256" key="5">
    <source>
        <dbReference type="ARBA" id="ARBA00022722"/>
    </source>
</evidence>
<sequence length="147" mass="16541">MSKKIWAGLLLALMATWAGLKPHFAPHAPADRVPIAPFTEPHAVARWITLHHQLPEGYVTKSQARRQGWDPAKGNLCDVLPGRAIGGDRFSNREHRLPMQAGRQWYEADVNYACGRRDADRLLYSSDGLIFLTTDHYRSFQPLNAAP</sequence>
<dbReference type="Gene3D" id="3.40.20.20">
    <property type="match status" value="2"/>
</dbReference>
<dbReference type="EMBL" id="JAOBTT010000001">
    <property type="protein sequence ID" value="MDZ7278479.1"/>
    <property type="molecule type" value="Genomic_DNA"/>
</dbReference>
<dbReference type="InterPro" id="IPR001887">
    <property type="entry name" value="Barnase"/>
</dbReference>
<organism evidence="8 9">
    <name type="scientific">Pantoea eucrina</name>
    <dbReference type="NCBI Taxonomy" id="472693"/>
    <lineage>
        <taxon>Bacteria</taxon>
        <taxon>Pseudomonadati</taxon>
        <taxon>Pseudomonadota</taxon>
        <taxon>Gammaproteobacteria</taxon>
        <taxon>Enterobacterales</taxon>
        <taxon>Erwiniaceae</taxon>
        <taxon>Pantoea</taxon>
    </lineage>
</organism>
<keyword evidence="7" id="KW-0732">Signal</keyword>
<gene>
    <name evidence="8" type="ORF">N4G40_09360</name>
</gene>
<evidence type="ECO:0000256" key="3">
    <source>
        <dbReference type="ARBA" id="ARBA00022214"/>
    </source>
</evidence>
<protein>
    <recommendedName>
        <fullName evidence="3">Ribonuclease</fullName>
    </recommendedName>
</protein>
<keyword evidence="4" id="KW-0964">Secreted</keyword>
<proteinExistence type="inferred from homology"/>
<accession>A0ABU5LEV9</accession>
<dbReference type="PRINTS" id="PR00117">
    <property type="entry name" value="BARNASE"/>
</dbReference>
<dbReference type="Pfam" id="PF00545">
    <property type="entry name" value="Ribonuclease"/>
    <property type="match status" value="1"/>
</dbReference>
<evidence type="ECO:0000256" key="1">
    <source>
        <dbReference type="ARBA" id="ARBA00004613"/>
    </source>
</evidence>
<feature type="chain" id="PRO_5047416216" description="Ribonuclease" evidence="7">
    <location>
        <begin position="21"/>
        <end position="147"/>
    </location>
</feature>
<keyword evidence="6" id="KW-0378">Hydrolase</keyword>